<proteinExistence type="predicted"/>
<evidence type="ECO:0000313" key="2">
    <source>
        <dbReference type="Proteomes" id="UP001553031"/>
    </source>
</evidence>
<keyword evidence="2" id="KW-1185">Reference proteome</keyword>
<evidence type="ECO:0008006" key="3">
    <source>
        <dbReference type="Google" id="ProtNLM"/>
    </source>
</evidence>
<dbReference type="RefSeq" id="WP_229568965.1">
    <property type="nucleotide sequence ID" value="NZ_JBFBLL010000014.1"/>
</dbReference>
<dbReference type="InterPro" id="IPR029063">
    <property type="entry name" value="SAM-dependent_MTases_sf"/>
</dbReference>
<dbReference type="EMBL" id="JBFBLL010000014">
    <property type="protein sequence ID" value="MEV8158974.1"/>
    <property type="molecule type" value="Genomic_DNA"/>
</dbReference>
<sequence>MTAAEPDWLDLRRPVDDAARQKSLHLIDHAVARLSAEAESDEKRLLAIDIGAGTGNSALWFDAALRARLPDWELNWILLDSDQASLDYAAAALPHARPICAPIAGLPTLSSELLAASEFHGSRLLLTCSALLDVLTETDLTAVVRSLDDHDGLGLFLLSIVDGWELDPDHPSDAVIDAAFTAHQHRDGRLGHHAPERLMDLARRHGLTAVEGPSPWRLAAPADRTFLNRFLSERLDAAVDERPGLSAVAEDWWTQRQKQLGSGLSVRVDHLDVLIDAVGRACERETPTVRAITTPTGTETT</sequence>
<dbReference type="SUPFAM" id="SSF53335">
    <property type="entry name" value="S-adenosyl-L-methionine-dependent methyltransferases"/>
    <property type="match status" value="1"/>
</dbReference>
<evidence type="ECO:0000313" key="1">
    <source>
        <dbReference type="EMBL" id="MEV8158974.1"/>
    </source>
</evidence>
<name>A0ABV3KF09_9MICC</name>
<accession>A0ABV3KF09</accession>
<protein>
    <recommendedName>
        <fullName evidence="3">Class I SAM-dependent methyltransferase</fullName>
    </recommendedName>
</protein>
<organism evidence="1 2">
    <name type="scientific">Kocuria salsicia</name>
    <dbReference type="NCBI Taxonomy" id="664639"/>
    <lineage>
        <taxon>Bacteria</taxon>
        <taxon>Bacillati</taxon>
        <taxon>Actinomycetota</taxon>
        <taxon>Actinomycetes</taxon>
        <taxon>Micrococcales</taxon>
        <taxon>Micrococcaceae</taxon>
        <taxon>Kocuria</taxon>
    </lineage>
</organism>
<comment type="caution">
    <text evidence="1">The sequence shown here is derived from an EMBL/GenBank/DDBJ whole genome shotgun (WGS) entry which is preliminary data.</text>
</comment>
<dbReference type="Gene3D" id="3.40.50.150">
    <property type="entry name" value="Vaccinia Virus protein VP39"/>
    <property type="match status" value="1"/>
</dbReference>
<reference evidence="1 2" key="1">
    <citation type="submission" date="2024-06" db="EMBL/GenBank/DDBJ databases">
        <title>The Natural Products Discovery Center: Release of the First 8490 Sequenced Strains for Exploring Actinobacteria Biosynthetic Diversity.</title>
        <authorList>
            <person name="Kalkreuter E."/>
            <person name="Kautsar S.A."/>
            <person name="Yang D."/>
            <person name="Bader C.D."/>
            <person name="Teijaro C.N."/>
            <person name="Fluegel L."/>
            <person name="Davis C.M."/>
            <person name="Simpson J.R."/>
            <person name="Lauterbach L."/>
            <person name="Steele A.D."/>
            <person name="Gui C."/>
            <person name="Meng S."/>
            <person name="Li G."/>
            <person name="Viehrig K."/>
            <person name="Ye F."/>
            <person name="Su P."/>
            <person name="Kiefer A.F."/>
            <person name="Nichols A."/>
            <person name="Cepeda A.J."/>
            <person name="Yan W."/>
            <person name="Fan B."/>
            <person name="Jiang Y."/>
            <person name="Adhikari A."/>
            <person name="Zheng C.-J."/>
            <person name="Schuster L."/>
            <person name="Cowan T.M."/>
            <person name="Smanski M.J."/>
            <person name="Chevrette M.G."/>
            <person name="De Carvalho L.P.S."/>
            <person name="Shen B."/>
        </authorList>
    </citation>
    <scope>NUCLEOTIDE SEQUENCE [LARGE SCALE GENOMIC DNA]</scope>
    <source>
        <strain evidence="1 2">NPDC079179</strain>
    </source>
</reference>
<gene>
    <name evidence="1" type="ORF">AB0O96_12375</name>
</gene>
<dbReference type="Proteomes" id="UP001553031">
    <property type="component" value="Unassembled WGS sequence"/>
</dbReference>